<dbReference type="PANTHER" id="PTHR33308:SF9">
    <property type="entry name" value="PEPTIDOGLYCAN HYDROLASE FLGJ"/>
    <property type="match status" value="1"/>
</dbReference>
<proteinExistence type="predicted"/>
<organism evidence="4 5">
    <name type="scientific">Romboutsia hominis</name>
    <dbReference type="NCBI Taxonomy" id="1507512"/>
    <lineage>
        <taxon>Bacteria</taxon>
        <taxon>Bacillati</taxon>
        <taxon>Bacillota</taxon>
        <taxon>Clostridia</taxon>
        <taxon>Peptostreptococcales</taxon>
        <taxon>Peptostreptococcaceae</taxon>
        <taxon>Romboutsia</taxon>
    </lineage>
</organism>
<dbReference type="Pfam" id="PF01832">
    <property type="entry name" value="Glucosaminidase"/>
    <property type="match status" value="1"/>
</dbReference>
<dbReference type="AlphaFoldDB" id="A0A2P2BSJ0"/>
<keyword evidence="2" id="KW-0732">Signal</keyword>
<dbReference type="SMART" id="SM00047">
    <property type="entry name" value="LYZ2"/>
    <property type="match status" value="1"/>
</dbReference>
<accession>A0A2P2BSJ0</accession>
<keyword evidence="1" id="KW-0378">Hydrolase</keyword>
<feature type="domain" description="Mannosyl-glycoprotein endo-beta-N-acetylglucosamidase-like" evidence="3">
    <location>
        <begin position="317"/>
        <end position="457"/>
    </location>
</feature>
<dbReference type="InterPro" id="IPR007253">
    <property type="entry name" value="Cell_wall-bd_2"/>
</dbReference>
<sequence length="815" mass="90959">MKLKKSVYLSLAISGLMLGNVSYANSNEYETYTKPMPKSHSISNYMSEMPTEVKQDIEELNNFKYLKTKTNSNYEVALASQDGKYIFYKEANTYDEAVNIAKNIQNEYSYENIVPSVINKEGLIVYSTNSIGRIVKLGDGISESSINYTAKLYKNANDTNEYTYINHGYIEDVPVIEETETMAKIEVAGFSGWIKKQDDKGTNIVVLPINQAKNLSYYKNVNGRLSHYISSNVQGNTGTYRTIGQAPSFMKNEVKYYSYDGNYFYDDINKLISDAKENNHNNAVNTNEPYYNYYQYLPGRSKSSYDANDINEYFKAKTPSDSVLRNTGKYFIKAQNKYGVNASVMVGIAMNESAKGTSTLAKQKNNIFGINAKDSNPNNANYFKSIENCINEFAKEWMSNEYLNPNSWKYNGNNLGNKEIGCNVRYASDPYWSEKASSYMNEMDVELSSRGLGDDYNRYKIGMLNKSSNINDKSGNRLYTSDKGEVVLISDDRNSNIEINPDRITPSNVANPIPGSYDYTFKGYVNKNDVNIINNQKDKVILDTIIGNDRYETAAMISDNQNYTSAILVNGDKTLADGLSASGLSGITKSPILLTKVDSIPNETKERLNGVNKVYLIGGKSVISPKIESDLKSQGKEVIRLSGNSREETSYKVADEIKKINPNIDKVFLVNGYKGEPDAMSVSPIASRDGVPIILTNGKDIPFNTNNKSTYVIGSSISMSDNIVNKTNATRLGGSDRFATNKLVIEKFYPNTNEFYISKGYTLVDALTVSPLAKNYPVVLVHNNSDKSVIKNATKLIQVGGIDKSIVNECINVIK</sequence>
<dbReference type="RefSeq" id="WP_166505653.1">
    <property type="nucleotide sequence ID" value="NZ_LN650648.1"/>
</dbReference>
<name>A0A2P2BSJ0_9FIRM</name>
<feature type="signal peptide" evidence="2">
    <location>
        <begin position="1"/>
        <end position="24"/>
    </location>
</feature>
<dbReference type="Proteomes" id="UP000245695">
    <property type="component" value="Chromosome 1"/>
</dbReference>
<dbReference type="GO" id="GO:0004040">
    <property type="term" value="F:amidase activity"/>
    <property type="evidence" value="ECO:0007669"/>
    <property type="project" value="InterPro"/>
</dbReference>
<evidence type="ECO:0000256" key="1">
    <source>
        <dbReference type="ARBA" id="ARBA00022801"/>
    </source>
</evidence>
<evidence type="ECO:0000259" key="3">
    <source>
        <dbReference type="SMART" id="SM00047"/>
    </source>
</evidence>
<evidence type="ECO:0000313" key="4">
    <source>
        <dbReference type="EMBL" id="CEI73319.1"/>
    </source>
</evidence>
<dbReference type="PANTHER" id="PTHR33308">
    <property type="entry name" value="PEPTIDOGLYCAN HYDROLASE FLGJ"/>
    <property type="match status" value="1"/>
</dbReference>
<evidence type="ECO:0000313" key="5">
    <source>
        <dbReference type="Proteomes" id="UP000245695"/>
    </source>
</evidence>
<feature type="chain" id="PRO_5015182270" evidence="2">
    <location>
        <begin position="25"/>
        <end position="815"/>
    </location>
</feature>
<gene>
    <name evidence="4" type="ORF">FRIFI_1788</name>
</gene>
<dbReference type="EMBL" id="LN650648">
    <property type="protein sequence ID" value="CEI73319.1"/>
    <property type="molecule type" value="Genomic_DNA"/>
</dbReference>
<dbReference type="Gene3D" id="3.40.50.12090">
    <property type="match status" value="2"/>
</dbReference>
<dbReference type="InterPro" id="IPR002901">
    <property type="entry name" value="MGlyc_endo_b_GlcNAc-like_dom"/>
</dbReference>
<evidence type="ECO:0000256" key="2">
    <source>
        <dbReference type="SAM" id="SignalP"/>
    </source>
</evidence>
<dbReference type="InterPro" id="IPR051056">
    <property type="entry name" value="Glycosyl_Hydrolase_73"/>
</dbReference>
<dbReference type="Gene3D" id="1.10.530.10">
    <property type="match status" value="1"/>
</dbReference>
<dbReference type="Pfam" id="PF04122">
    <property type="entry name" value="CW_binding_2"/>
    <property type="match status" value="3"/>
</dbReference>
<keyword evidence="5" id="KW-1185">Reference proteome</keyword>
<reference evidence="4 5" key="1">
    <citation type="submission" date="2014-09" db="EMBL/GenBank/DDBJ databases">
        <authorList>
            <person name="Hornung B.V."/>
        </authorList>
    </citation>
    <scope>NUCLEOTIDE SEQUENCE [LARGE SCALE GENOMIC DNA]</scope>
    <source>
        <strain evidence="4 5">FRIFI</strain>
    </source>
</reference>
<dbReference type="KEGG" id="rhom:FRIFI_1788"/>
<protein>
    <submittedName>
        <fullName evidence="4">Cell wall binding repeat protein/mannosyl-glycoprotein endo-beta-N-acetylglucosamidase domain</fullName>
    </submittedName>
</protein>